<name>A0A266LWS1_PSEFR</name>
<proteinExistence type="predicted"/>
<dbReference type="AlphaFoldDB" id="A0A266LWS1"/>
<protein>
    <recommendedName>
        <fullName evidence="3">Lipoprotein</fullName>
    </recommendedName>
</protein>
<evidence type="ECO:0008006" key="3">
    <source>
        <dbReference type="Google" id="ProtNLM"/>
    </source>
</evidence>
<comment type="caution">
    <text evidence="1">The sequence shown here is derived from an EMBL/GenBank/DDBJ whole genome shotgun (WGS) entry which is preliminary data.</text>
</comment>
<evidence type="ECO:0000313" key="2">
    <source>
        <dbReference type="Proteomes" id="UP000216113"/>
    </source>
</evidence>
<dbReference type="PROSITE" id="PS51257">
    <property type="entry name" value="PROKAR_LIPOPROTEIN"/>
    <property type="match status" value="1"/>
</dbReference>
<dbReference type="EMBL" id="NQKL01000007">
    <property type="protein sequence ID" value="OZY41847.1"/>
    <property type="molecule type" value="Genomic_DNA"/>
</dbReference>
<dbReference type="RefSeq" id="WP_095029260.1">
    <property type="nucleotide sequence ID" value="NZ_NQKL01000007.1"/>
</dbReference>
<organism evidence="1 2">
    <name type="scientific">Pseudomonas fragi</name>
    <dbReference type="NCBI Taxonomy" id="296"/>
    <lineage>
        <taxon>Bacteria</taxon>
        <taxon>Pseudomonadati</taxon>
        <taxon>Pseudomonadota</taxon>
        <taxon>Gammaproteobacteria</taxon>
        <taxon>Pseudomonadales</taxon>
        <taxon>Pseudomonadaceae</taxon>
        <taxon>Pseudomonas</taxon>
    </lineage>
</organism>
<reference evidence="1 2" key="1">
    <citation type="submission" date="2017-08" db="EMBL/GenBank/DDBJ databases">
        <title>Genomic and metabolic characterisation of spoilage-associated Pseudomonas species.</title>
        <authorList>
            <person name="Stanborough T."/>
            <person name="Fegan N."/>
            <person name="Powell S.M."/>
            <person name="Singh T."/>
            <person name="Tamplin M.L."/>
            <person name="Chandry P.S."/>
        </authorList>
    </citation>
    <scope>NUCLEOTIDE SEQUENCE [LARGE SCALE GENOMIC DNA]</scope>
    <source>
        <strain evidence="1 2">F1820</strain>
    </source>
</reference>
<sequence length="280" mass="30839">MFKRSLTFAFSALLLAGCQSGTDDSYRSPKLTAAQEKEQALQRDVYEKLISRVLAREGDLANTQGRDGSFNLMLTLDDKNRIIGCGTRPNKKVDARVYPYNRKLAEDLRSICWTAVFPELPLSLIDPETKTARVAAPVLVYPLVALSPDTRARREAALHDKAQNDFLFKQLLAPLPIDSIGVATLLMMTDSTGHVRECAASLDPHSLRASEFRQDDALLAGLVQRCKQLDMSTMPGFVPNTRGMTSAFHRVEYTPWKAGLKPAQSQSCSTTGSRASTQGC</sequence>
<accession>A0A266LWS1</accession>
<evidence type="ECO:0000313" key="1">
    <source>
        <dbReference type="EMBL" id="OZY41847.1"/>
    </source>
</evidence>
<gene>
    <name evidence="1" type="ORF">CJF43_11435</name>
</gene>
<dbReference type="Proteomes" id="UP000216113">
    <property type="component" value="Unassembled WGS sequence"/>
</dbReference>